<dbReference type="Proteomes" id="UP000642014">
    <property type="component" value="Unassembled WGS sequence"/>
</dbReference>
<dbReference type="RefSeq" id="WP_152370881.1">
    <property type="nucleotide sequence ID" value="NZ_BMSJ01000015.1"/>
</dbReference>
<gene>
    <name evidence="2" type="ORF">CP977_25835</name>
    <name evidence="1" type="ORF">GCM10010497_60670</name>
</gene>
<reference evidence="1" key="3">
    <citation type="submission" date="2023-08" db="EMBL/GenBank/DDBJ databases">
        <authorList>
            <person name="Sun Q."/>
            <person name="Ohkuma M."/>
        </authorList>
    </citation>
    <scope>NUCLEOTIDE SEQUENCE</scope>
    <source>
        <strain evidence="1">JCM 4205</strain>
    </source>
</reference>
<dbReference type="InterPro" id="IPR009351">
    <property type="entry name" value="AlkZ-like"/>
</dbReference>
<keyword evidence="2" id="KW-0238">DNA-binding</keyword>
<name>A0AAV4KRT9_9ACTN</name>
<protein>
    <submittedName>
        <fullName evidence="2">Winged helix DNA-binding domain-containing protein</fullName>
    </submittedName>
</protein>
<dbReference type="Pfam" id="PF06224">
    <property type="entry name" value="AlkZ-like"/>
    <property type="match status" value="1"/>
</dbReference>
<dbReference type="EMBL" id="CP023693">
    <property type="protein sequence ID" value="QEV35163.1"/>
    <property type="molecule type" value="Genomic_DNA"/>
</dbReference>
<proteinExistence type="predicted"/>
<sequence length="371" mass="40545">MQVTQDQVLAWRLQRQSLAPRRTASVSELVRELAGVQAQVASSAELALATRQRRPEAGAVQKALDAREVVKTWVMRGTLHLVAAEHMAAYLSLMAAARTWEKPAWQRAFGVTPTQMTALGEAVDEVLAGRTLTRQELTEALVAREGFAALEAQLTSGWGTVLKPLAWTGKLCHGPNQGNRVTFASPRDRVPGWSGTVEPEEAVRTVIPAYLGAHGPATPETFDAWLTRNAHRKTAVRGWFASLGEELAKVEVDGTACYLRAEDVDALAATRPSEEVRLLAGFDQYVLGPGTSDTRILRAERRKAVSRTSGWITPVVVYRGRVAGVWEITEETVDVQLFSESPEVPKEALEAEVGHLEVCNGRSYAMSVRTI</sequence>
<evidence type="ECO:0000313" key="3">
    <source>
        <dbReference type="Proteomes" id="UP000326029"/>
    </source>
</evidence>
<dbReference type="PANTHER" id="PTHR38479:SF2">
    <property type="entry name" value="WINGED HELIX DNA-BINDING DOMAIN-CONTAINING PROTEIN"/>
    <property type="match status" value="1"/>
</dbReference>
<dbReference type="GeneID" id="95457188"/>
<evidence type="ECO:0000313" key="2">
    <source>
        <dbReference type="EMBL" id="QEV35163.1"/>
    </source>
</evidence>
<dbReference type="Proteomes" id="UP000326029">
    <property type="component" value="Chromosome"/>
</dbReference>
<organism evidence="1 4">
    <name type="scientific">Streptomyces cinereoruber</name>
    <dbReference type="NCBI Taxonomy" id="67260"/>
    <lineage>
        <taxon>Bacteria</taxon>
        <taxon>Bacillati</taxon>
        <taxon>Actinomycetota</taxon>
        <taxon>Actinomycetes</taxon>
        <taxon>Kitasatosporales</taxon>
        <taxon>Streptomycetaceae</taxon>
        <taxon>Streptomyces</taxon>
    </lineage>
</organism>
<reference evidence="1 4" key="1">
    <citation type="journal article" date="2014" name="Int. J. Syst. Evol. Microbiol.">
        <title>Complete genome sequence of Corynebacterium casei LMG S-19264T (=DSM 44701T), isolated from a smear-ripened cheese.</title>
        <authorList>
            <consortium name="US DOE Joint Genome Institute (JGI-PGF)"/>
            <person name="Walter F."/>
            <person name="Albersmeier A."/>
            <person name="Kalinowski J."/>
            <person name="Ruckert C."/>
        </authorList>
    </citation>
    <scope>NUCLEOTIDE SEQUENCE [LARGE SCALE GENOMIC DNA]</scope>
    <source>
        <strain evidence="1 4">JCM 4205</strain>
    </source>
</reference>
<evidence type="ECO:0000313" key="1">
    <source>
        <dbReference type="EMBL" id="GGR49124.1"/>
    </source>
</evidence>
<reference evidence="2 3" key="2">
    <citation type="submission" date="2017-09" db="EMBL/GenBank/DDBJ databases">
        <authorList>
            <person name="Lee N."/>
            <person name="Cho B.-K."/>
        </authorList>
    </citation>
    <scope>NUCLEOTIDE SEQUENCE [LARGE SCALE GENOMIC DNA]</scope>
    <source>
        <strain evidence="2 3">ATCC 19740</strain>
    </source>
</reference>
<accession>A0AAV4KRT9</accession>
<evidence type="ECO:0000313" key="4">
    <source>
        <dbReference type="Proteomes" id="UP000642014"/>
    </source>
</evidence>
<dbReference type="GO" id="GO:0003677">
    <property type="term" value="F:DNA binding"/>
    <property type="evidence" value="ECO:0007669"/>
    <property type="project" value="UniProtKB-KW"/>
</dbReference>
<dbReference type="PANTHER" id="PTHR38479">
    <property type="entry name" value="LMO0824 PROTEIN"/>
    <property type="match status" value="1"/>
</dbReference>
<keyword evidence="3" id="KW-1185">Reference proteome</keyword>
<dbReference type="EMBL" id="BMSJ01000015">
    <property type="protein sequence ID" value="GGR49124.1"/>
    <property type="molecule type" value="Genomic_DNA"/>
</dbReference>
<dbReference type="AlphaFoldDB" id="A0AAV4KRT9"/>